<dbReference type="GO" id="GO:0006281">
    <property type="term" value="P:DNA repair"/>
    <property type="evidence" value="ECO:0007669"/>
    <property type="project" value="UniProtKB-KW"/>
</dbReference>
<evidence type="ECO:0000256" key="4">
    <source>
        <dbReference type="ARBA" id="ARBA00022801"/>
    </source>
</evidence>
<evidence type="ECO:0000313" key="10">
    <source>
        <dbReference type="Proteomes" id="UP000014803"/>
    </source>
</evidence>
<dbReference type="HOGENOM" id="CLU_044815_3_0_7"/>
<name>S4XUJ7_SORCE</name>
<proteinExistence type="predicted"/>
<dbReference type="KEGG" id="scu:SCE1572_16740"/>
<dbReference type="SMART" id="SM00986">
    <property type="entry name" value="UDG"/>
    <property type="match status" value="1"/>
</dbReference>
<keyword evidence="5" id="KW-0408">Iron</keyword>
<keyword evidence="2" id="KW-0479">Metal-binding</keyword>
<dbReference type="GO" id="GO:0097506">
    <property type="term" value="F:deaminated base DNA N-glycosylase activity"/>
    <property type="evidence" value="ECO:0007669"/>
    <property type="project" value="UniProtKB-ARBA"/>
</dbReference>
<evidence type="ECO:0000256" key="7">
    <source>
        <dbReference type="ARBA" id="ARBA00023204"/>
    </source>
</evidence>
<evidence type="ECO:0000256" key="1">
    <source>
        <dbReference type="ARBA" id="ARBA00022485"/>
    </source>
</evidence>
<evidence type="ECO:0000256" key="5">
    <source>
        <dbReference type="ARBA" id="ARBA00023004"/>
    </source>
</evidence>
<dbReference type="PANTHER" id="PTHR33693:SF1">
    <property type="entry name" value="TYPE-4 URACIL-DNA GLYCOSYLASE"/>
    <property type="match status" value="1"/>
</dbReference>
<dbReference type="AlphaFoldDB" id="S4XUJ7"/>
<dbReference type="OrthoDB" id="9789139at2"/>
<sequence length="234" mass="25165">MRRPALRLPVLSAEERPAAEERLAALHRELEACRACPKMIGPVVHGPPVPSRILLIGQAPGPREGSLGRPFAWTAGRTLFRWFEAALGVPEDELRRRVYMSAVARCFPGKAKGGGDRRPDPEEILRCRTHLAREVGILEPRLILPVGTLAVEQVLGHRGPLAGVIGEARRARFHGVEADVICLPHPSGASTWHKTEPGISLLGRALRLIAEHPEAARAFAGAAPAAAAASDEPP</sequence>
<keyword evidence="4" id="KW-0378">Hydrolase</keyword>
<protein>
    <recommendedName>
        <fullName evidence="8">Uracil-DNA glycosylase-like domain-containing protein</fullName>
    </recommendedName>
</protein>
<keyword evidence="1" id="KW-0004">4Fe-4S</keyword>
<dbReference type="InterPro" id="IPR051536">
    <property type="entry name" value="UDG_Type-4/5"/>
</dbReference>
<dbReference type="EMBL" id="CP003969">
    <property type="protein sequence ID" value="AGP36006.1"/>
    <property type="molecule type" value="Genomic_DNA"/>
</dbReference>
<feature type="domain" description="Uracil-DNA glycosylase-like" evidence="8">
    <location>
        <begin position="44"/>
        <end position="202"/>
    </location>
</feature>
<dbReference type="PATRIC" id="fig|1254432.3.peg.3772"/>
<keyword evidence="3" id="KW-0227">DNA damage</keyword>
<dbReference type="SUPFAM" id="SSF52141">
    <property type="entry name" value="Uracil-DNA glycosylase-like"/>
    <property type="match status" value="1"/>
</dbReference>
<keyword evidence="6" id="KW-0411">Iron-sulfur</keyword>
<evidence type="ECO:0000256" key="2">
    <source>
        <dbReference type="ARBA" id="ARBA00022723"/>
    </source>
</evidence>
<evidence type="ECO:0000259" key="8">
    <source>
        <dbReference type="SMART" id="SM00986"/>
    </source>
</evidence>
<evidence type="ECO:0000256" key="3">
    <source>
        <dbReference type="ARBA" id="ARBA00022763"/>
    </source>
</evidence>
<dbReference type="InterPro" id="IPR005122">
    <property type="entry name" value="Uracil-DNA_glycosylase-like"/>
</dbReference>
<gene>
    <name evidence="9" type="ORF">SCE1572_16740</name>
</gene>
<dbReference type="STRING" id="1254432.SCE1572_16740"/>
<evidence type="ECO:0000256" key="6">
    <source>
        <dbReference type="ARBA" id="ARBA00023014"/>
    </source>
</evidence>
<dbReference type="RefSeq" id="WP_020735294.1">
    <property type="nucleotide sequence ID" value="NC_021658.1"/>
</dbReference>
<evidence type="ECO:0000313" key="9">
    <source>
        <dbReference type="EMBL" id="AGP36006.1"/>
    </source>
</evidence>
<dbReference type="GO" id="GO:0051539">
    <property type="term" value="F:4 iron, 4 sulfur cluster binding"/>
    <property type="evidence" value="ECO:0007669"/>
    <property type="project" value="UniProtKB-KW"/>
</dbReference>
<accession>S4XUJ7</accession>
<dbReference type="Proteomes" id="UP000014803">
    <property type="component" value="Chromosome"/>
</dbReference>
<dbReference type="SMART" id="SM00987">
    <property type="entry name" value="UreE_C"/>
    <property type="match status" value="1"/>
</dbReference>
<dbReference type="eggNOG" id="COG1573">
    <property type="taxonomic scope" value="Bacteria"/>
</dbReference>
<reference evidence="9 10" key="1">
    <citation type="journal article" date="2013" name="Sci. Rep.">
        <title>Extraordinary expansion of a Sorangium cellulosum genome from an alkaline milieu.</title>
        <authorList>
            <person name="Han K."/>
            <person name="Li Z.F."/>
            <person name="Peng R."/>
            <person name="Zhu L.P."/>
            <person name="Zhou T."/>
            <person name="Wang L.G."/>
            <person name="Li S.G."/>
            <person name="Zhang X.B."/>
            <person name="Hu W."/>
            <person name="Wu Z.H."/>
            <person name="Qin N."/>
            <person name="Li Y.Z."/>
        </authorList>
    </citation>
    <scope>NUCLEOTIDE SEQUENCE [LARGE SCALE GENOMIC DNA]</scope>
    <source>
        <strain evidence="9 10">So0157-2</strain>
    </source>
</reference>
<dbReference type="InterPro" id="IPR036895">
    <property type="entry name" value="Uracil-DNA_glycosylase-like_sf"/>
</dbReference>
<dbReference type="CDD" id="cd10033">
    <property type="entry name" value="UDG_like"/>
    <property type="match status" value="1"/>
</dbReference>
<organism evidence="9 10">
    <name type="scientific">Sorangium cellulosum So0157-2</name>
    <dbReference type="NCBI Taxonomy" id="1254432"/>
    <lineage>
        <taxon>Bacteria</taxon>
        <taxon>Pseudomonadati</taxon>
        <taxon>Myxococcota</taxon>
        <taxon>Polyangia</taxon>
        <taxon>Polyangiales</taxon>
        <taxon>Polyangiaceae</taxon>
        <taxon>Sorangium</taxon>
    </lineage>
</organism>
<dbReference type="Gene3D" id="3.40.470.10">
    <property type="entry name" value="Uracil-DNA glycosylase-like domain"/>
    <property type="match status" value="1"/>
</dbReference>
<dbReference type="Pfam" id="PF03167">
    <property type="entry name" value="UDG"/>
    <property type="match status" value="1"/>
</dbReference>
<dbReference type="PANTHER" id="PTHR33693">
    <property type="entry name" value="TYPE-5 URACIL-DNA GLYCOSYLASE"/>
    <property type="match status" value="1"/>
</dbReference>
<keyword evidence="7" id="KW-0234">DNA repair</keyword>
<dbReference type="GO" id="GO:0046872">
    <property type="term" value="F:metal ion binding"/>
    <property type="evidence" value="ECO:0007669"/>
    <property type="project" value="UniProtKB-KW"/>
</dbReference>